<feature type="compositionally biased region" description="Basic and acidic residues" evidence="1">
    <location>
        <begin position="198"/>
        <end position="215"/>
    </location>
</feature>
<comment type="caution">
    <text evidence="2">The sequence shown here is derived from an EMBL/GenBank/DDBJ whole genome shotgun (WGS) entry which is preliminary data.</text>
</comment>
<feature type="region of interest" description="Disordered" evidence="1">
    <location>
        <begin position="298"/>
        <end position="413"/>
    </location>
</feature>
<proteinExistence type="predicted"/>
<sequence length="442" mass="51428">MNRCDSEHTAELLHAHLQALVDRPENQKKFADIERKLRQRGALPTKPPDSSLGSEVSTRESDSGSTEERCVANLYDSLAAELKQKLSTGKRGIGKSPILLPPRDYDTVHRQKGNLSNIDTRRCLNQNIVGVNARRKLESSGGSSGIGSDLAPSPDRNDYRHNDNHSTSEEEWAESTAYMMHEAYDASPPRRALTPPRRGHESPSRTRDRHDPYRERRQRQPSPDRDHDRYDGAQRRLERDHERERDDWRAARLQRGVSEGSLQLADASPRDRFHVAKEKFMNLERERFTRELEMRMAQRRSALEARARSPASPEERRPERLPRVTRARAAPAPAQHYDDELEFERYERERYERRRDEPEERSGARREWRAGAGAGAGADGRQRAFSRSRLLDEQRQQRQSYAEERPYYDREFRDLPERAPAKFRHSYAEPLARARLPALRPY</sequence>
<evidence type="ECO:0000313" key="2">
    <source>
        <dbReference type="EMBL" id="GBP14015.1"/>
    </source>
</evidence>
<evidence type="ECO:0000256" key="1">
    <source>
        <dbReference type="SAM" id="MobiDB-lite"/>
    </source>
</evidence>
<dbReference type="PANTHER" id="PTHR41148:SF1">
    <property type="entry name" value="LP09875P"/>
    <property type="match status" value="1"/>
</dbReference>
<accession>A0A4C1TIR7</accession>
<dbReference type="AlphaFoldDB" id="A0A4C1TIR7"/>
<dbReference type="PANTHER" id="PTHR41148">
    <property type="entry name" value="LP09875P"/>
    <property type="match status" value="1"/>
</dbReference>
<gene>
    <name evidence="2" type="ORF">EVAR_102703_1</name>
</gene>
<organism evidence="2 3">
    <name type="scientific">Eumeta variegata</name>
    <name type="common">Bagworm moth</name>
    <name type="synonym">Eumeta japonica</name>
    <dbReference type="NCBI Taxonomy" id="151549"/>
    <lineage>
        <taxon>Eukaryota</taxon>
        <taxon>Metazoa</taxon>
        <taxon>Ecdysozoa</taxon>
        <taxon>Arthropoda</taxon>
        <taxon>Hexapoda</taxon>
        <taxon>Insecta</taxon>
        <taxon>Pterygota</taxon>
        <taxon>Neoptera</taxon>
        <taxon>Endopterygota</taxon>
        <taxon>Lepidoptera</taxon>
        <taxon>Glossata</taxon>
        <taxon>Ditrysia</taxon>
        <taxon>Tineoidea</taxon>
        <taxon>Psychidae</taxon>
        <taxon>Oiketicinae</taxon>
        <taxon>Eumeta</taxon>
    </lineage>
</organism>
<dbReference type="Proteomes" id="UP000299102">
    <property type="component" value="Unassembled WGS sequence"/>
</dbReference>
<dbReference type="EMBL" id="BGZK01000061">
    <property type="protein sequence ID" value="GBP14015.1"/>
    <property type="molecule type" value="Genomic_DNA"/>
</dbReference>
<feature type="compositionally biased region" description="Basic and acidic residues" evidence="1">
    <location>
        <begin position="57"/>
        <end position="68"/>
    </location>
</feature>
<feature type="region of interest" description="Disordered" evidence="1">
    <location>
        <begin position="33"/>
        <end position="68"/>
    </location>
</feature>
<feature type="region of interest" description="Disordered" evidence="1">
    <location>
        <begin position="186"/>
        <end position="265"/>
    </location>
</feature>
<name>A0A4C1TIR7_EUMVA</name>
<evidence type="ECO:0000313" key="3">
    <source>
        <dbReference type="Proteomes" id="UP000299102"/>
    </source>
</evidence>
<feature type="compositionally biased region" description="Basic and acidic residues" evidence="1">
    <location>
        <begin position="155"/>
        <end position="168"/>
    </location>
</feature>
<protein>
    <submittedName>
        <fullName evidence="2">Uncharacterized protein</fullName>
    </submittedName>
</protein>
<feature type="compositionally biased region" description="Basic and acidic residues" evidence="1">
    <location>
        <begin position="343"/>
        <end position="369"/>
    </location>
</feature>
<dbReference type="OrthoDB" id="9994380at2759"/>
<dbReference type="STRING" id="151549.A0A4C1TIR7"/>
<feature type="compositionally biased region" description="Basic and acidic residues" evidence="1">
    <location>
        <begin position="389"/>
        <end position="413"/>
    </location>
</feature>
<feature type="compositionally biased region" description="Basic and acidic residues" evidence="1">
    <location>
        <begin position="222"/>
        <end position="250"/>
    </location>
</feature>
<keyword evidence="3" id="KW-1185">Reference proteome</keyword>
<feature type="compositionally biased region" description="Basic and acidic residues" evidence="1">
    <location>
        <begin position="298"/>
        <end position="322"/>
    </location>
</feature>
<feature type="region of interest" description="Disordered" evidence="1">
    <location>
        <begin position="135"/>
        <end position="172"/>
    </location>
</feature>
<feature type="region of interest" description="Disordered" evidence="1">
    <location>
        <begin position="90"/>
        <end position="113"/>
    </location>
</feature>
<reference evidence="2 3" key="1">
    <citation type="journal article" date="2019" name="Commun. Biol.">
        <title>The bagworm genome reveals a unique fibroin gene that provides high tensile strength.</title>
        <authorList>
            <person name="Kono N."/>
            <person name="Nakamura H."/>
            <person name="Ohtoshi R."/>
            <person name="Tomita M."/>
            <person name="Numata K."/>
            <person name="Arakawa K."/>
        </authorList>
    </citation>
    <scope>NUCLEOTIDE SEQUENCE [LARGE SCALE GENOMIC DNA]</scope>
</reference>